<sequence>MTSHRPHAMREVRIDLAGCTDKAGVLERFATALRFPDWFGHNWDALADALCDLSWLPTPACRIVLSRPSALRAADPEVFATLLEILDDSAGYWAGVGVGFSCEIEENGRSGSDATPPASPFSGR</sequence>
<comment type="caution">
    <text evidence="4">The sequence shown here is derived from an EMBL/GenBank/DDBJ whole genome shotgun (WGS) entry which is preliminary data.</text>
</comment>
<dbReference type="RefSeq" id="WP_004334633.1">
    <property type="nucleotide sequence ID" value="NZ_AMXE01000010.1"/>
</dbReference>
<dbReference type="CDD" id="cd05141">
    <property type="entry name" value="Barstar_evA4336-like"/>
    <property type="match status" value="1"/>
</dbReference>
<evidence type="ECO:0000256" key="1">
    <source>
        <dbReference type="ARBA" id="ARBA00006845"/>
    </source>
</evidence>
<dbReference type="Proteomes" id="UP000013232">
    <property type="component" value="Unassembled WGS sequence"/>
</dbReference>
<feature type="region of interest" description="Disordered" evidence="2">
    <location>
        <begin position="105"/>
        <end position="124"/>
    </location>
</feature>
<name>N6Z5C1_THAL4</name>
<dbReference type="Gene3D" id="3.30.370.10">
    <property type="entry name" value="Barstar-like"/>
    <property type="match status" value="1"/>
</dbReference>
<organism evidence="4 5">
    <name type="scientific">Thauera linaloolentis (strain DSM 12138 / JCM 21573 / CCUG 41526 / CIP 105981 / IAM 15112 / NBRC 102519 / 47Lol)</name>
    <dbReference type="NCBI Taxonomy" id="1123367"/>
    <lineage>
        <taxon>Bacteria</taxon>
        <taxon>Pseudomonadati</taxon>
        <taxon>Pseudomonadota</taxon>
        <taxon>Betaproteobacteria</taxon>
        <taxon>Rhodocyclales</taxon>
        <taxon>Zoogloeaceae</taxon>
        <taxon>Thauera</taxon>
    </lineage>
</organism>
<dbReference type="Pfam" id="PF01337">
    <property type="entry name" value="Barstar"/>
    <property type="match status" value="1"/>
</dbReference>
<evidence type="ECO:0000313" key="5">
    <source>
        <dbReference type="Proteomes" id="UP000013232"/>
    </source>
</evidence>
<comment type="similarity">
    <text evidence="1">Belongs to the barstar family.</text>
</comment>
<dbReference type="SUPFAM" id="SSF52038">
    <property type="entry name" value="Barstar-related"/>
    <property type="match status" value="1"/>
</dbReference>
<protein>
    <submittedName>
        <fullName evidence="4">Barstar (Barnase inhibitor)</fullName>
    </submittedName>
</protein>
<dbReference type="InterPro" id="IPR000468">
    <property type="entry name" value="Barstar"/>
</dbReference>
<gene>
    <name evidence="4" type="ORF">C666_04935</name>
</gene>
<proteinExistence type="inferred from homology"/>
<feature type="domain" description="Barstar (barnase inhibitor)" evidence="3">
    <location>
        <begin position="9"/>
        <end position="104"/>
    </location>
</feature>
<dbReference type="OrthoDB" id="5295683at2"/>
<accession>N6Z5C1</accession>
<dbReference type="InterPro" id="IPR035905">
    <property type="entry name" value="Barstar-like_sf"/>
</dbReference>
<dbReference type="STRING" id="1123367.GCA_000621305_01986"/>
<dbReference type="EMBL" id="AMXE01000010">
    <property type="protein sequence ID" value="ENO89762.1"/>
    <property type="molecule type" value="Genomic_DNA"/>
</dbReference>
<dbReference type="AlphaFoldDB" id="N6Z5C1"/>
<evidence type="ECO:0000259" key="3">
    <source>
        <dbReference type="Pfam" id="PF01337"/>
    </source>
</evidence>
<dbReference type="eggNOG" id="COG2732">
    <property type="taxonomic scope" value="Bacteria"/>
</dbReference>
<keyword evidence="5" id="KW-1185">Reference proteome</keyword>
<evidence type="ECO:0000256" key="2">
    <source>
        <dbReference type="SAM" id="MobiDB-lite"/>
    </source>
</evidence>
<reference evidence="4 5" key="1">
    <citation type="submission" date="2012-09" db="EMBL/GenBank/DDBJ databases">
        <title>Draft Genome Sequences of 6 Strains from Genus Thauera.</title>
        <authorList>
            <person name="Liu B."/>
            <person name="Shapleigh J.P."/>
            <person name="Frostegard A.H."/>
        </authorList>
    </citation>
    <scope>NUCLEOTIDE SEQUENCE [LARGE SCALE GENOMIC DNA]</scope>
    <source>
        <strain evidence="5">47Lol / DSM 12138</strain>
    </source>
</reference>
<evidence type="ECO:0000313" key="4">
    <source>
        <dbReference type="EMBL" id="ENO89762.1"/>
    </source>
</evidence>